<gene>
    <name evidence="3" type="ORF">Aru02nite_59730</name>
</gene>
<dbReference type="EMBL" id="BOMB01000038">
    <property type="protein sequence ID" value="GID15084.1"/>
    <property type="molecule type" value="Genomic_DNA"/>
</dbReference>
<comment type="similarity">
    <text evidence="1">Belongs to the ROK (NagC/XylR) family.</text>
</comment>
<proteinExistence type="inferred from homology"/>
<dbReference type="InterPro" id="IPR000600">
    <property type="entry name" value="ROK"/>
</dbReference>
<dbReference type="SUPFAM" id="SSF53067">
    <property type="entry name" value="Actin-like ATPase domain"/>
    <property type="match status" value="1"/>
</dbReference>
<dbReference type="PANTHER" id="PTHR18964">
    <property type="entry name" value="ROK (REPRESSOR, ORF, KINASE) FAMILY"/>
    <property type="match status" value="1"/>
</dbReference>
<protein>
    <submittedName>
        <fullName evidence="3">Transcriptional regulator</fullName>
    </submittedName>
</protein>
<dbReference type="AlphaFoldDB" id="A0A8J3JE77"/>
<dbReference type="Gene3D" id="3.30.420.40">
    <property type="match status" value="2"/>
</dbReference>
<reference evidence="3" key="1">
    <citation type="submission" date="2021-01" db="EMBL/GenBank/DDBJ databases">
        <title>Whole genome shotgun sequence of Actinocatenispora rupis NBRC 107355.</title>
        <authorList>
            <person name="Komaki H."/>
            <person name="Tamura T."/>
        </authorList>
    </citation>
    <scope>NUCLEOTIDE SEQUENCE</scope>
    <source>
        <strain evidence="3">NBRC 107355</strain>
    </source>
</reference>
<evidence type="ECO:0000256" key="1">
    <source>
        <dbReference type="ARBA" id="ARBA00006479"/>
    </source>
</evidence>
<dbReference type="CDD" id="cd00090">
    <property type="entry name" value="HTH_ARSR"/>
    <property type="match status" value="1"/>
</dbReference>
<evidence type="ECO:0000259" key="2">
    <source>
        <dbReference type="Pfam" id="PF12802"/>
    </source>
</evidence>
<dbReference type="InterPro" id="IPR043129">
    <property type="entry name" value="ATPase_NBD"/>
</dbReference>
<dbReference type="Pfam" id="PF00480">
    <property type="entry name" value="ROK"/>
    <property type="match status" value="1"/>
</dbReference>
<name>A0A8J3JE77_9ACTN</name>
<dbReference type="SUPFAM" id="SSF46785">
    <property type="entry name" value="Winged helix' DNA-binding domain"/>
    <property type="match status" value="1"/>
</dbReference>
<dbReference type="Gene3D" id="1.10.10.10">
    <property type="entry name" value="Winged helix-like DNA-binding domain superfamily/Winged helix DNA-binding domain"/>
    <property type="match status" value="1"/>
</dbReference>
<dbReference type="InterPro" id="IPR036388">
    <property type="entry name" value="WH-like_DNA-bd_sf"/>
</dbReference>
<dbReference type="RefSeq" id="WP_203663224.1">
    <property type="nucleotide sequence ID" value="NZ_BAAAZM010000001.1"/>
</dbReference>
<organism evidence="3 4">
    <name type="scientific">Actinocatenispora rupis</name>
    <dbReference type="NCBI Taxonomy" id="519421"/>
    <lineage>
        <taxon>Bacteria</taxon>
        <taxon>Bacillati</taxon>
        <taxon>Actinomycetota</taxon>
        <taxon>Actinomycetes</taxon>
        <taxon>Micromonosporales</taxon>
        <taxon>Micromonosporaceae</taxon>
        <taxon>Actinocatenispora</taxon>
    </lineage>
</organism>
<keyword evidence="4" id="KW-1185">Reference proteome</keyword>
<dbReference type="PROSITE" id="PS01125">
    <property type="entry name" value="ROK"/>
    <property type="match status" value="1"/>
</dbReference>
<evidence type="ECO:0000313" key="3">
    <source>
        <dbReference type="EMBL" id="GID15084.1"/>
    </source>
</evidence>
<accession>A0A8J3JE77</accession>
<dbReference type="PANTHER" id="PTHR18964:SF149">
    <property type="entry name" value="BIFUNCTIONAL UDP-N-ACETYLGLUCOSAMINE 2-EPIMERASE_N-ACETYLMANNOSAMINE KINASE"/>
    <property type="match status" value="1"/>
</dbReference>
<dbReference type="InterPro" id="IPR036390">
    <property type="entry name" value="WH_DNA-bd_sf"/>
</dbReference>
<dbReference type="GO" id="GO:0003700">
    <property type="term" value="F:DNA-binding transcription factor activity"/>
    <property type="evidence" value="ECO:0007669"/>
    <property type="project" value="InterPro"/>
</dbReference>
<evidence type="ECO:0000313" key="4">
    <source>
        <dbReference type="Proteomes" id="UP000612808"/>
    </source>
</evidence>
<comment type="caution">
    <text evidence="3">The sequence shown here is derived from an EMBL/GenBank/DDBJ whole genome shotgun (WGS) entry which is preliminary data.</text>
</comment>
<dbReference type="Proteomes" id="UP000612808">
    <property type="component" value="Unassembled WGS sequence"/>
</dbReference>
<dbReference type="InterPro" id="IPR011991">
    <property type="entry name" value="ArsR-like_HTH"/>
</dbReference>
<dbReference type="Pfam" id="PF12802">
    <property type="entry name" value="MarR_2"/>
    <property type="match status" value="1"/>
</dbReference>
<dbReference type="InterPro" id="IPR049874">
    <property type="entry name" value="ROK_cs"/>
</dbReference>
<dbReference type="InterPro" id="IPR000835">
    <property type="entry name" value="HTH_MarR-typ"/>
</dbReference>
<feature type="domain" description="HTH marR-type" evidence="2">
    <location>
        <begin position="19"/>
        <end position="62"/>
    </location>
</feature>
<sequence>MDNRAHFLRLAHTERIVGLLRQGPVSRAELQARTGLSRATVSAIVAELRRDGVVAARPDPHERTGPGRPAELIGLADRNARTVGVAFYRDGLRVALGDALHQIVGVAERPFARSTGWAERGAVAVETLRELCVEYEVTLAGVDGVGVGVVGPVAPGRLAGRWRVAVDRLAEAVGAPVYVDNNVRLAALAETIWGAAAGHDSALYLHVGEGVGGGLVLGGRLYRGDSGAAGEFGHVTVDPDGPRCHCSRRGCLELYANVPAILSAAGRRGARARDIEAGYGLAEALADPAVDAALRRAAEHAGTVVAAALATVDVHHVVVGGLFAAAGEHVRRTFADTVRSRVLASVAERLRVVPAALGAPGGALGAVALVHHSSPLLTGYEPLRHSITERRTT</sequence>